<organism evidence="2 3">
    <name type="scientific">Bactrocera dorsalis</name>
    <name type="common">Oriental fruit fly</name>
    <name type="synonym">Dacus dorsalis</name>
    <dbReference type="NCBI Taxonomy" id="27457"/>
    <lineage>
        <taxon>Eukaryota</taxon>
        <taxon>Metazoa</taxon>
        <taxon>Ecdysozoa</taxon>
        <taxon>Arthropoda</taxon>
        <taxon>Hexapoda</taxon>
        <taxon>Insecta</taxon>
        <taxon>Pterygota</taxon>
        <taxon>Neoptera</taxon>
        <taxon>Endopterygota</taxon>
        <taxon>Diptera</taxon>
        <taxon>Brachycera</taxon>
        <taxon>Muscomorpha</taxon>
        <taxon>Tephritoidea</taxon>
        <taxon>Tephritidae</taxon>
        <taxon>Bactrocera</taxon>
        <taxon>Bactrocera</taxon>
    </lineage>
</organism>
<feature type="transmembrane region" description="Helical" evidence="1">
    <location>
        <begin position="283"/>
        <end position="303"/>
    </location>
</feature>
<keyword evidence="1" id="KW-1133">Transmembrane helix</keyword>
<reference evidence="3" key="2">
    <citation type="submission" date="2025-08" db="UniProtKB">
        <authorList>
            <consortium name="RefSeq"/>
        </authorList>
    </citation>
    <scope>IDENTIFICATION</scope>
    <source>
        <tissue evidence="3">Adult</tissue>
    </source>
</reference>
<accession>A0ABM3K480</accession>
<keyword evidence="1" id="KW-0472">Membrane</keyword>
<feature type="transmembrane region" description="Helical" evidence="1">
    <location>
        <begin position="45"/>
        <end position="66"/>
    </location>
</feature>
<keyword evidence="1" id="KW-0812">Transmembrane</keyword>
<keyword evidence="2" id="KW-1185">Reference proteome</keyword>
<proteinExistence type="predicted"/>
<protein>
    <submittedName>
        <fullName evidence="3">Uncharacterized protein LOC125779267</fullName>
    </submittedName>
</protein>
<dbReference type="RefSeq" id="XP_049316284.1">
    <property type="nucleotide sequence ID" value="XM_049460327.1"/>
</dbReference>
<gene>
    <name evidence="3" type="primary">LOC125779267</name>
</gene>
<evidence type="ECO:0000313" key="2">
    <source>
        <dbReference type="Proteomes" id="UP001652620"/>
    </source>
</evidence>
<evidence type="ECO:0000256" key="1">
    <source>
        <dbReference type="SAM" id="Phobius"/>
    </source>
</evidence>
<evidence type="ECO:0000313" key="3">
    <source>
        <dbReference type="RefSeq" id="XP_049316284.1"/>
    </source>
</evidence>
<dbReference type="GeneID" id="125779267"/>
<reference evidence="2" key="1">
    <citation type="submission" date="2025-05" db="UniProtKB">
        <authorList>
            <consortium name="RefSeq"/>
        </authorList>
    </citation>
    <scope>NUCLEOTIDE SEQUENCE [LARGE SCALE GENOMIC DNA]</scope>
</reference>
<dbReference type="Proteomes" id="UP001652620">
    <property type="component" value="Chromosome 1"/>
</dbReference>
<sequence>MISDNSPLSSEHSEDDSLPSNYHWLRFKWMFWKNCCMHWNTRWEFLFAVLMPSICSLIAVILRINIPAEHLTTITYGDTDIQKAWRNVIREVDTRGGILEESFDNPVHTPYVPHLGIAYAPDFEAINNIMEFTFNKFEWDSPFITFNTCDELREKMRTEHYFAGVCFNEDVFNVETESIYKIGIYPNRLDYIIIFPSELRLYQEYIGETWDTTNVYPNLGQQERKGGPIPYITEGFIMIQKSISEAYINLTCNVTVEDDIVLRKFPKAERYYDPLSEMLEMRLSLLISMAYITTILYLLRVGILQLRAFILC</sequence>
<name>A0ABM3K480_BACDO</name>